<evidence type="ECO:0000313" key="3">
    <source>
        <dbReference type="Proteomes" id="UP000286716"/>
    </source>
</evidence>
<name>A0A428WRT0_AMYBA</name>
<comment type="caution">
    <text evidence="2">The sequence shown here is derived from an EMBL/GenBank/DDBJ whole genome shotgun (WGS) entry which is preliminary data.</text>
</comment>
<dbReference type="EMBL" id="QHHU01000015">
    <property type="protein sequence ID" value="RSM45805.1"/>
    <property type="molecule type" value="Genomic_DNA"/>
</dbReference>
<reference evidence="2 3" key="1">
    <citation type="submission" date="2018-05" db="EMBL/GenBank/DDBJ databases">
        <title>Evolution of GPA BGCs.</title>
        <authorList>
            <person name="Waglechner N."/>
            <person name="Wright G.D."/>
        </authorList>
    </citation>
    <scope>NUCLEOTIDE SEQUENCE [LARGE SCALE GENOMIC DNA]</scope>
    <source>
        <strain evidence="2 3">DSM 5908</strain>
    </source>
</reference>
<evidence type="ECO:0000259" key="1">
    <source>
        <dbReference type="Pfam" id="PF00561"/>
    </source>
</evidence>
<keyword evidence="3" id="KW-1185">Reference proteome</keyword>
<dbReference type="OrthoDB" id="495620at2"/>
<proteinExistence type="predicted"/>
<dbReference type="InterPro" id="IPR000073">
    <property type="entry name" value="AB_hydrolase_1"/>
</dbReference>
<dbReference type="InterPro" id="IPR050471">
    <property type="entry name" value="AB_hydrolase"/>
</dbReference>
<dbReference type="Pfam" id="PF00561">
    <property type="entry name" value="Abhydrolase_1"/>
    <property type="match status" value="1"/>
</dbReference>
<sequence length="138" mass="13886">MLGDGIRAIAYDQRDSGASVTPPGPYGIPDLAADCAALIRGLGYERAHVFGSSYGGFIALQVAVSVPDVVQSLTVCTRRCGGSCSVRSGTGSGISLCTSPSPTCPVRPMPEPSGSIPCTAIPGTWPASPGSRTGQSVS</sequence>
<dbReference type="GO" id="GO:0004806">
    <property type="term" value="F:triacylglycerol lipase activity"/>
    <property type="evidence" value="ECO:0007669"/>
    <property type="project" value="TreeGrafter"/>
</dbReference>
<dbReference type="Proteomes" id="UP000286716">
    <property type="component" value="Unassembled WGS sequence"/>
</dbReference>
<feature type="domain" description="AB hydrolase-1" evidence="1">
    <location>
        <begin position="5"/>
        <end position="76"/>
    </location>
</feature>
<evidence type="ECO:0000313" key="2">
    <source>
        <dbReference type="EMBL" id="RSM45805.1"/>
    </source>
</evidence>
<dbReference type="InterPro" id="IPR029058">
    <property type="entry name" value="AB_hydrolase_fold"/>
</dbReference>
<dbReference type="Gene3D" id="3.40.50.1820">
    <property type="entry name" value="alpha/beta hydrolase"/>
    <property type="match status" value="1"/>
</dbReference>
<dbReference type="PANTHER" id="PTHR43433:SF5">
    <property type="entry name" value="AB HYDROLASE-1 DOMAIN-CONTAINING PROTEIN"/>
    <property type="match status" value="1"/>
</dbReference>
<dbReference type="AlphaFoldDB" id="A0A428WRT0"/>
<organism evidence="2 3">
    <name type="scientific">Amycolatopsis balhimycina DSM 5908</name>
    <dbReference type="NCBI Taxonomy" id="1081091"/>
    <lineage>
        <taxon>Bacteria</taxon>
        <taxon>Bacillati</taxon>
        <taxon>Actinomycetota</taxon>
        <taxon>Actinomycetes</taxon>
        <taxon>Pseudonocardiales</taxon>
        <taxon>Pseudonocardiaceae</taxon>
        <taxon>Amycolatopsis</taxon>
    </lineage>
</organism>
<accession>A0A428WRT0</accession>
<gene>
    <name evidence="2" type="ORF">DMA12_13105</name>
</gene>
<protein>
    <recommendedName>
        <fullName evidence="1">AB hydrolase-1 domain-containing protein</fullName>
    </recommendedName>
</protein>
<dbReference type="PANTHER" id="PTHR43433">
    <property type="entry name" value="HYDROLASE, ALPHA/BETA FOLD FAMILY PROTEIN"/>
    <property type="match status" value="1"/>
</dbReference>
<dbReference type="GO" id="GO:0046503">
    <property type="term" value="P:glycerolipid catabolic process"/>
    <property type="evidence" value="ECO:0007669"/>
    <property type="project" value="TreeGrafter"/>
</dbReference>
<dbReference type="SUPFAM" id="SSF53474">
    <property type="entry name" value="alpha/beta-Hydrolases"/>
    <property type="match status" value="1"/>
</dbReference>